<feature type="binding site" evidence="7">
    <location>
        <begin position="43"/>
        <end position="44"/>
    </location>
    <ligand>
        <name>substrate</name>
    </ligand>
</feature>
<dbReference type="FunFam" id="3.40.50.1860:FF:000001">
    <property type="entry name" value="Glutamate racemase"/>
    <property type="match status" value="1"/>
</dbReference>
<reference evidence="8 9" key="1">
    <citation type="journal article" date="2015" name="Genome Announc.">
        <title>Expanding the biotechnology potential of lactobacilli through comparative genomics of 213 strains and associated genera.</title>
        <authorList>
            <person name="Sun Z."/>
            <person name="Harris H.M."/>
            <person name="McCann A."/>
            <person name="Guo C."/>
            <person name="Argimon S."/>
            <person name="Zhang W."/>
            <person name="Yang X."/>
            <person name="Jeffery I.B."/>
            <person name="Cooney J.C."/>
            <person name="Kagawa T.F."/>
            <person name="Liu W."/>
            <person name="Song Y."/>
            <person name="Salvetti E."/>
            <person name="Wrobel A."/>
            <person name="Rasinkangas P."/>
            <person name="Parkhill J."/>
            <person name="Rea M.C."/>
            <person name="O'Sullivan O."/>
            <person name="Ritari J."/>
            <person name="Douillard F.P."/>
            <person name="Paul Ross R."/>
            <person name="Yang R."/>
            <person name="Briner A.E."/>
            <person name="Felis G.E."/>
            <person name="de Vos W.M."/>
            <person name="Barrangou R."/>
            <person name="Klaenhammer T.R."/>
            <person name="Caufield P.W."/>
            <person name="Cui Y."/>
            <person name="Zhang H."/>
            <person name="O'Toole P.W."/>
        </authorList>
    </citation>
    <scope>NUCLEOTIDE SEQUENCE [LARGE SCALE GENOMIC DNA]</scope>
    <source>
        <strain evidence="8 9">DSM 19682</strain>
    </source>
</reference>
<accession>A0A0R1K895</accession>
<feature type="active site" description="Proton donor/acceptor" evidence="7">
    <location>
        <position position="185"/>
    </location>
</feature>
<dbReference type="PROSITE" id="PS00924">
    <property type="entry name" value="ASP_GLU_RACEMASE_2"/>
    <property type="match status" value="1"/>
</dbReference>
<dbReference type="eggNOG" id="COG0796">
    <property type="taxonomic scope" value="Bacteria"/>
</dbReference>
<keyword evidence="4 7" id="KW-0573">Peptidoglycan synthesis</keyword>
<feature type="binding site" evidence="7">
    <location>
        <begin position="75"/>
        <end position="76"/>
    </location>
    <ligand>
        <name>substrate</name>
    </ligand>
</feature>
<evidence type="ECO:0000256" key="4">
    <source>
        <dbReference type="ARBA" id="ARBA00022984"/>
    </source>
</evidence>
<dbReference type="AlphaFoldDB" id="A0A0R1K895"/>
<dbReference type="Pfam" id="PF01177">
    <property type="entry name" value="Asp_Glu_race"/>
    <property type="match status" value="1"/>
</dbReference>
<comment type="function">
    <text evidence="7">Provides the (R)-glutamate required for cell wall biosynthesis.</text>
</comment>
<proteinExistence type="inferred from homology"/>
<evidence type="ECO:0000256" key="7">
    <source>
        <dbReference type="HAMAP-Rule" id="MF_00258"/>
    </source>
</evidence>
<dbReference type="GO" id="GO:0071555">
    <property type="term" value="P:cell wall organization"/>
    <property type="evidence" value="ECO:0007669"/>
    <property type="project" value="UniProtKB-KW"/>
</dbReference>
<dbReference type="SUPFAM" id="SSF53681">
    <property type="entry name" value="Aspartate/glutamate racemase"/>
    <property type="match status" value="2"/>
</dbReference>
<comment type="pathway">
    <text evidence="7">Cell wall biogenesis; peptidoglycan biosynthesis.</text>
</comment>
<feature type="binding site" evidence="7">
    <location>
        <begin position="11"/>
        <end position="12"/>
    </location>
    <ligand>
        <name>substrate</name>
    </ligand>
</feature>
<evidence type="ECO:0000256" key="6">
    <source>
        <dbReference type="ARBA" id="ARBA00023316"/>
    </source>
</evidence>
<dbReference type="HAMAP" id="MF_00258">
    <property type="entry name" value="Glu_racemase"/>
    <property type="match status" value="1"/>
</dbReference>
<dbReference type="EC" id="5.1.1.3" evidence="2 7"/>
<comment type="similarity">
    <text evidence="7">Belongs to the aspartate/glutamate racemases family.</text>
</comment>
<dbReference type="PANTHER" id="PTHR21198">
    <property type="entry name" value="GLUTAMATE RACEMASE"/>
    <property type="match status" value="1"/>
</dbReference>
<dbReference type="PATRIC" id="fig|1423775.4.peg.564"/>
<evidence type="ECO:0000256" key="5">
    <source>
        <dbReference type="ARBA" id="ARBA00023235"/>
    </source>
</evidence>
<dbReference type="GO" id="GO:0009252">
    <property type="term" value="P:peptidoglycan biosynthetic process"/>
    <property type="evidence" value="ECO:0007669"/>
    <property type="project" value="UniProtKB-UniRule"/>
</dbReference>
<name>A0A0R1K895_9LACO</name>
<evidence type="ECO:0000256" key="3">
    <source>
        <dbReference type="ARBA" id="ARBA00022960"/>
    </source>
</evidence>
<keyword evidence="9" id="KW-1185">Reference proteome</keyword>
<evidence type="ECO:0000256" key="2">
    <source>
        <dbReference type="ARBA" id="ARBA00013090"/>
    </source>
</evidence>
<dbReference type="NCBIfam" id="TIGR00067">
    <property type="entry name" value="glut_race"/>
    <property type="match status" value="1"/>
</dbReference>
<dbReference type="RefSeq" id="WP_025023689.1">
    <property type="nucleotide sequence ID" value="NZ_AZDZ01000011.1"/>
</dbReference>
<dbReference type="GO" id="GO:0008360">
    <property type="term" value="P:regulation of cell shape"/>
    <property type="evidence" value="ECO:0007669"/>
    <property type="project" value="UniProtKB-KW"/>
</dbReference>
<comment type="caution">
    <text evidence="8">The sequence shown here is derived from an EMBL/GenBank/DDBJ whole genome shotgun (WGS) entry which is preliminary data.</text>
</comment>
<dbReference type="PANTHER" id="PTHR21198:SF2">
    <property type="entry name" value="GLUTAMATE RACEMASE"/>
    <property type="match status" value="1"/>
</dbReference>
<dbReference type="InterPro" id="IPR001920">
    <property type="entry name" value="Asp/Glu_race"/>
</dbReference>
<protein>
    <recommendedName>
        <fullName evidence="2 7">Glutamate racemase</fullName>
        <ecNumber evidence="2 7">5.1.1.3</ecNumber>
    </recommendedName>
</protein>
<organism evidence="8 9">
    <name type="scientific">Companilactobacillus nodensis DSM 19682 = JCM 14932 = NBRC 107160</name>
    <dbReference type="NCBI Taxonomy" id="1423775"/>
    <lineage>
        <taxon>Bacteria</taxon>
        <taxon>Bacillati</taxon>
        <taxon>Bacillota</taxon>
        <taxon>Bacilli</taxon>
        <taxon>Lactobacillales</taxon>
        <taxon>Lactobacillaceae</taxon>
        <taxon>Companilactobacillus</taxon>
    </lineage>
</organism>
<keyword evidence="6 7" id="KW-0961">Cell wall biogenesis/degradation</keyword>
<dbReference type="STRING" id="1423775.FD03_GL000555"/>
<gene>
    <name evidence="7" type="primary">murI</name>
    <name evidence="8" type="ORF">FD03_GL000555</name>
</gene>
<keyword evidence="5 7" id="KW-0413">Isomerase</keyword>
<dbReference type="EMBL" id="AZDZ01000011">
    <property type="protein sequence ID" value="KRK79853.1"/>
    <property type="molecule type" value="Genomic_DNA"/>
</dbReference>
<comment type="catalytic activity">
    <reaction evidence="1 7">
        <text>L-glutamate = D-glutamate</text>
        <dbReference type="Rhea" id="RHEA:12813"/>
        <dbReference type="ChEBI" id="CHEBI:29985"/>
        <dbReference type="ChEBI" id="CHEBI:29986"/>
        <dbReference type="EC" id="5.1.1.3"/>
    </reaction>
</comment>
<dbReference type="Gene3D" id="3.40.50.1860">
    <property type="match status" value="2"/>
</dbReference>
<dbReference type="GO" id="GO:0008881">
    <property type="term" value="F:glutamate racemase activity"/>
    <property type="evidence" value="ECO:0007669"/>
    <property type="project" value="UniProtKB-UniRule"/>
</dbReference>
<dbReference type="InterPro" id="IPR004391">
    <property type="entry name" value="Glu_race"/>
</dbReference>
<dbReference type="InterPro" id="IPR015942">
    <property type="entry name" value="Asp/Glu/hydantoin_racemase"/>
</dbReference>
<evidence type="ECO:0000256" key="1">
    <source>
        <dbReference type="ARBA" id="ARBA00001602"/>
    </source>
</evidence>
<keyword evidence="3 7" id="KW-0133">Cell shape</keyword>
<dbReference type="OrthoDB" id="9801055at2"/>
<evidence type="ECO:0000313" key="8">
    <source>
        <dbReference type="EMBL" id="KRK79853.1"/>
    </source>
</evidence>
<dbReference type="InterPro" id="IPR033134">
    <property type="entry name" value="Asp/Glu_racemase_AS_2"/>
</dbReference>
<feature type="binding site" evidence="7">
    <location>
        <begin position="186"/>
        <end position="187"/>
    </location>
    <ligand>
        <name>substrate</name>
    </ligand>
</feature>
<dbReference type="Proteomes" id="UP000051248">
    <property type="component" value="Unassembled WGS sequence"/>
</dbReference>
<feature type="active site" description="Proton donor/acceptor" evidence="7">
    <location>
        <position position="74"/>
    </location>
</feature>
<evidence type="ECO:0000313" key="9">
    <source>
        <dbReference type="Proteomes" id="UP000051248"/>
    </source>
</evidence>
<dbReference type="UniPathway" id="UPA00219"/>
<sequence>MSDKRPIGLLDSGLGGLTVTKEVIKQMPDEDVVFIGDEARMPYGTKTKEQITDYTRDLVKYLISQDVKVIIYACNTATANALPTLKNEFSIPMFGVIQPGAVAASLSTKTKHVGVIGTEATIKSKSYSKAIAAVDPTIDVLDVAAQKFVSFVENDAADSDVAKKNIAETLSPYKDPKFDTLVLGCTHFPMLKPQIREVLGDEIKLIDSGVETVSYVKDYLETNHLLTDDTKDRSIKLHATGGIKEFERLAKEWLQTNVDEISLVDVGDNK</sequence>